<dbReference type="Pfam" id="PF06170">
    <property type="entry name" value="DUF983"/>
    <property type="match status" value="1"/>
</dbReference>
<proteinExistence type="predicted"/>
<dbReference type="Proteomes" id="UP001357452">
    <property type="component" value="Unassembled WGS sequence"/>
</dbReference>
<gene>
    <name evidence="2" type="ORF">V2H41_07120</name>
</gene>
<keyword evidence="1" id="KW-1133">Transmembrane helix</keyword>
<evidence type="ECO:0000313" key="2">
    <source>
        <dbReference type="EMBL" id="MEE6187039.1"/>
    </source>
</evidence>
<evidence type="ECO:0000256" key="1">
    <source>
        <dbReference type="SAM" id="Phobius"/>
    </source>
</evidence>
<keyword evidence="1" id="KW-0812">Transmembrane</keyword>
<organism evidence="2 3">
    <name type="scientific">Niabella digestorum</name>
    <dbReference type="NCBI Taxonomy" id="3117701"/>
    <lineage>
        <taxon>Bacteria</taxon>
        <taxon>Pseudomonadati</taxon>
        <taxon>Bacteroidota</taxon>
        <taxon>Chitinophagia</taxon>
        <taxon>Chitinophagales</taxon>
        <taxon>Chitinophagaceae</taxon>
        <taxon>Niabella</taxon>
    </lineage>
</organism>
<evidence type="ECO:0000313" key="3">
    <source>
        <dbReference type="Proteomes" id="UP001357452"/>
    </source>
</evidence>
<name>A0ABU7RGA0_9BACT</name>
<keyword evidence="3" id="KW-1185">Reference proteome</keyword>
<dbReference type="RefSeq" id="WP_330974448.1">
    <property type="nucleotide sequence ID" value="NZ_JAZGLY010000003.1"/>
</dbReference>
<reference evidence="2 3" key="1">
    <citation type="submission" date="2024-01" db="EMBL/GenBank/DDBJ databases">
        <title>Niabella digestum sp. nov., isolated from waste digestion system.</title>
        <authorList>
            <person name="Zhang L."/>
        </authorList>
    </citation>
    <scope>NUCLEOTIDE SEQUENCE [LARGE SCALE GENOMIC DNA]</scope>
    <source>
        <strain evidence="2 3">A18</strain>
    </source>
</reference>
<sequence length="154" mass="18108">MDDTQQAKRSYLSAMMGCYCPRCREGRLFEKPLKLHKLSGFMKMNKSCPVCGQPTEIEVGFFYGTGYVSYAISVAISVATAIAWWIFIGFSLHDNRFVYWLLFNSILLIVLQPWLMRLARSLWLSWFVKYDPNWRENQPPDFSERLNKDQANNW</sequence>
<protein>
    <submittedName>
        <fullName evidence="2">DUF983 domain-containing protein</fullName>
    </submittedName>
</protein>
<feature type="transmembrane region" description="Helical" evidence="1">
    <location>
        <begin position="97"/>
        <end position="116"/>
    </location>
</feature>
<comment type="caution">
    <text evidence="2">The sequence shown here is derived from an EMBL/GenBank/DDBJ whole genome shotgun (WGS) entry which is preliminary data.</text>
</comment>
<keyword evidence="1" id="KW-0472">Membrane</keyword>
<accession>A0ABU7RGA0</accession>
<feature type="transmembrane region" description="Helical" evidence="1">
    <location>
        <begin position="67"/>
        <end position="90"/>
    </location>
</feature>
<dbReference type="EMBL" id="JAZGLY010000003">
    <property type="protein sequence ID" value="MEE6187039.1"/>
    <property type="molecule type" value="Genomic_DNA"/>
</dbReference>
<dbReference type="InterPro" id="IPR009325">
    <property type="entry name" value="DUF983"/>
</dbReference>